<gene>
    <name evidence="1" type="ORF">SAMN05445060_1804</name>
</gene>
<evidence type="ECO:0000313" key="2">
    <source>
        <dbReference type="Proteomes" id="UP000186218"/>
    </source>
</evidence>
<dbReference type="EMBL" id="FTNT01000004">
    <property type="protein sequence ID" value="SIR95340.1"/>
    <property type="molecule type" value="Genomic_DNA"/>
</dbReference>
<proteinExistence type="predicted"/>
<keyword evidence="2" id="KW-1185">Reference proteome</keyword>
<protein>
    <submittedName>
        <fullName evidence="1">Uncharacterized protein</fullName>
    </submittedName>
</protein>
<organism evidence="1 2">
    <name type="scientific">Williamsia sterculiae</name>
    <dbReference type="NCBI Taxonomy" id="1344003"/>
    <lineage>
        <taxon>Bacteria</taxon>
        <taxon>Bacillati</taxon>
        <taxon>Actinomycetota</taxon>
        <taxon>Actinomycetes</taxon>
        <taxon>Mycobacteriales</taxon>
        <taxon>Nocardiaceae</taxon>
        <taxon>Williamsia</taxon>
    </lineage>
</organism>
<sequence>MKLEDLNKRAQKVGLHVAAGKHKDTFSVRKVKNGKLVAKKISADEVLDIIDDRK</sequence>
<name>A0A1N7F4R0_9NOCA</name>
<dbReference type="STRING" id="1344003.SAMN05445060_1804"/>
<dbReference type="AlphaFoldDB" id="A0A1N7F4R0"/>
<dbReference type="RefSeq" id="WP_200799392.1">
    <property type="nucleotide sequence ID" value="NZ_FTNT01000004.1"/>
</dbReference>
<reference evidence="1 2" key="1">
    <citation type="submission" date="2017-01" db="EMBL/GenBank/DDBJ databases">
        <authorList>
            <person name="Mah S.A."/>
            <person name="Swanson W.J."/>
            <person name="Moy G.W."/>
            <person name="Vacquier V.D."/>
        </authorList>
    </citation>
    <scope>NUCLEOTIDE SEQUENCE [LARGE SCALE GENOMIC DNA]</scope>
    <source>
        <strain evidence="1 2">CPCC 203464</strain>
    </source>
</reference>
<evidence type="ECO:0000313" key="1">
    <source>
        <dbReference type="EMBL" id="SIR95340.1"/>
    </source>
</evidence>
<dbReference type="Proteomes" id="UP000186218">
    <property type="component" value="Unassembled WGS sequence"/>
</dbReference>
<accession>A0A1N7F4R0</accession>